<comment type="function">
    <text evidence="1">Acyl transferase is part of the fatty acid reductase system required for aldehyde biosynthesis; it produces fatty acids for the luminescent reaction.</text>
</comment>
<dbReference type="GO" id="GO:0035438">
    <property type="term" value="F:cyclic-di-GMP binding"/>
    <property type="evidence" value="ECO:0007669"/>
    <property type="project" value="InterPro"/>
</dbReference>
<dbReference type="InterPro" id="IPR029063">
    <property type="entry name" value="SAM-dependent_MTases_sf"/>
</dbReference>
<dbReference type="CDD" id="cd00130">
    <property type="entry name" value="PAS"/>
    <property type="match status" value="1"/>
</dbReference>
<dbReference type="PANTHER" id="PTHR44757:SF2">
    <property type="entry name" value="BIOFILM ARCHITECTURE MAINTENANCE PROTEIN MBAA"/>
    <property type="match status" value="1"/>
</dbReference>
<dbReference type="InterPro" id="IPR029058">
    <property type="entry name" value="AB_hydrolase_fold"/>
</dbReference>
<dbReference type="Gene3D" id="3.40.50.150">
    <property type="entry name" value="Vaccinia Virus protein VP39"/>
    <property type="match status" value="1"/>
</dbReference>
<evidence type="ECO:0000256" key="1">
    <source>
        <dbReference type="ARBA" id="ARBA00003846"/>
    </source>
</evidence>
<dbReference type="PROSITE" id="PS50113">
    <property type="entry name" value="PAC"/>
    <property type="match status" value="1"/>
</dbReference>
<dbReference type="InterPro" id="IPR000014">
    <property type="entry name" value="PAS"/>
</dbReference>
<dbReference type="Pfam" id="PF02273">
    <property type="entry name" value="Acyl_transf_2"/>
    <property type="match status" value="1"/>
</dbReference>
<reference evidence="8" key="1">
    <citation type="submission" date="2015-10" db="EMBL/GenBank/DDBJ databases">
        <authorList>
            <person name="Luecker S."/>
            <person name="Luecker S."/>
        </authorList>
    </citation>
    <scope>NUCLEOTIDE SEQUENCE [LARGE SCALE GENOMIC DNA]</scope>
</reference>
<dbReference type="GO" id="GO:0008218">
    <property type="term" value="P:bioluminescence"/>
    <property type="evidence" value="ECO:0007669"/>
    <property type="project" value="UniProtKB-KW"/>
</dbReference>
<protein>
    <recommendedName>
        <fullName evidence="9">PAS domain S-box protein</fullName>
    </recommendedName>
</protein>
<feature type="domain" description="PAC" evidence="6">
    <location>
        <begin position="212"/>
        <end position="270"/>
    </location>
</feature>
<evidence type="ECO:0000259" key="5">
    <source>
        <dbReference type="PROSITE" id="PS50112"/>
    </source>
</evidence>
<dbReference type="SUPFAM" id="SSF52172">
    <property type="entry name" value="CheY-like"/>
    <property type="match status" value="1"/>
</dbReference>
<dbReference type="NCBIfam" id="TIGR00229">
    <property type="entry name" value="sensory_box"/>
    <property type="match status" value="1"/>
</dbReference>
<dbReference type="OrthoDB" id="9757640at2"/>
<dbReference type="Pfam" id="PF07238">
    <property type="entry name" value="PilZ"/>
    <property type="match status" value="1"/>
</dbReference>
<dbReference type="SUPFAM" id="SSF55785">
    <property type="entry name" value="PYP-like sensor domain (PAS domain)"/>
    <property type="match status" value="1"/>
</dbReference>
<dbReference type="InterPro" id="IPR052155">
    <property type="entry name" value="Biofilm_reg_signaling"/>
</dbReference>
<dbReference type="InterPro" id="IPR000700">
    <property type="entry name" value="PAS-assoc_C"/>
</dbReference>
<dbReference type="RefSeq" id="WP_090899786.1">
    <property type="nucleotide sequence ID" value="NZ_CZPZ01000031.1"/>
</dbReference>
<dbReference type="SUPFAM" id="SSF53474">
    <property type="entry name" value="alpha/beta-Hydrolases"/>
    <property type="match status" value="1"/>
</dbReference>
<organism evidence="7 8">
    <name type="scientific">Candidatus Nitrospira nitrificans</name>
    <dbReference type="NCBI Taxonomy" id="1742973"/>
    <lineage>
        <taxon>Bacteria</taxon>
        <taxon>Pseudomonadati</taxon>
        <taxon>Nitrospirota</taxon>
        <taxon>Nitrospiria</taxon>
        <taxon>Nitrospirales</taxon>
        <taxon>Nitrospiraceae</taxon>
        <taxon>Nitrospira</taxon>
    </lineage>
</organism>
<evidence type="ECO:0000313" key="7">
    <source>
        <dbReference type="EMBL" id="CUS37988.1"/>
    </source>
</evidence>
<dbReference type="InterPro" id="IPR003157">
    <property type="entry name" value="LuxD"/>
</dbReference>
<evidence type="ECO:0000313" key="8">
    <source>
        <dbReference type="Proteomes" id="UP000198736"/>
    </source>
</evidence>
<dbReference type="PROSITE" id="PS50112">
    <property type="entry name" value="PAS"/>
    <property type="match status" value="1"/>
</dbReference>
<dbReference type="Gene3D" id="3.30.450.20">
    <property type="entry name" value="PAS domain"/>
    <property type="match status" value="1"/>
</dbReference>
<accession>A0A0S4LPQ1</accession>
<dbReference type="Pfam" id="PF00989">
    <property type="entry name" value="PAS"/>
    <property type="match status" value="1"/>
</dbReference>
<gene>
    <name evidence="7" type="ORF">COMA2_40131</name>
</gene>
<keyword evidence="8" id="KW-1185">Reference proteome</keyword>
<dbReference type="InterPro" id="IPR035965">
    <property type="entry name" value="PAS-like_dom_sf"/>
</dbReference>
<keyword evidence="3" id="KW-0455">Luminescence</keyword>
<proteinExistence type="predicted"/>
<dbReference type="InterPro" id="IPR013767">
    <property type="entry name" value="PAS_fold"/>
</dbReference>
<dbReference type="Gene3D" id="2.40.10.220">
    <property type="entry name" value="predicted glycosyltransferase like domains"/>
    <property type="match status" value="1"/>
</dbReference>
<dbReference type="GO" id="GO:0006355">
    <property type="term" value="P:regulation of DNA-templated transcription"/>
    <property type="evidence" value="ECO:0007669"/>
    <property type="project" value="InterPro"/>
</dbReference>
<evidence type="ECO:0000256" key="2">
    <source>
        <dbReference type="ARBA" id="ARBA00022679"/>
    </source>
</evidence>
<dbReference type="SMART" id="SM00091">
    <property type="entry name" value="PAS"/>
    <property type="match status" value="1"/>
</dbReference>
<evidence type="ECO:0000259" key="6">
    <source>
        <dbReference type="PROSITE" id="PS50113"/>
    </source>
</evidence>
<dbReference type="SUPFAM" id="SSF141371">
    <property type="entry name" value="PilZ domain-like"/>
    <property type="match status" value="1"/>
</dbReference>
<dbReference type="Pfam" id="PF13489">
    <property type="entry name" value="Methyltransf_23"/>
    <property type="match status" value="1"/>
</dbReference>
<dbReference type="GO" id="GO:0016746">
    <property type="term" value="F:acyltransferase activity"/>
    <property type="evidence" value="ECO:0007669"/>
    <property type="project" value="UniProtKB-KW"/>
</dbReference>
<keyword evidence="2" id="KW-0808">Transferase</keyword>
<dbReference type="InterPro" id="IPR009875">
    <property type="entry name" value="PilZ_domain"/>
</dbReference>
<dbReference type="STRING" id="1742973.COMA2_40131"/>
<dbReference type="GO" id="GO:0006631">
    <property type="term" value="P:fatty acid metabolic process"/>
    <property type="evidence" value="ECO:0007669"/>
    <property type="project" value="InterPro"/>
</dbReference>
<evidence type="ECO:0000256" key="3">
    <source>
        <dbReference type="ARBA" id="ARBA00023223"/>
    </source>
</evidence>
<sequence>MPQSEPVTILLVNAIAEEIKLATLGLRRSFPNCRVEAVYTLEEALQWGHRALWQLIVIDEGVIAPRATPSFQELKRLVPYATLVVQTDHGDSATASNALRSGADIVLYKKSPGFLAELVVCAKGAIETRAIRMTLQQTQERHDRLIEMLSDGFYELDGKGRFVQLSPVAADMLGYRQDELLGTPYSAVVPSDQQDLARHRFNDRRTGPRAAQRIEIDLIRKTSSGKPAHTRVKAEISARGLYDVNRRYLGTLGLLRDISQDRRQAKTIHQLEHQLRESDRLLAIARRVSTLSKTLRAPHHAIQVQSQLLLKTIRDARLIEQVDSLATYAAEAVDLGSELAQTTTNIIIGRDTINDIIEAVVASAQPSLVNTDWIELVYGQDLPPFTGSVDSMVDLVRMLLSYAHRYMAAIGTPHRLRVSTRVASSNDPSVDQGTASLPQATVTEFEIHIQETDIIPTVEKPTLQAATGDLFEAYGIIKRLGGRWDFRAPLSGFLSLTVRIPVEPSPLPDSPTVPVPSVVSSAGGTAERTAEAILQAPAHTLPTAPPIHSIRPSEPLPERRAYTRTIVDLPARITIGNTLHEGIMVDLSPSGALLEIEGIVPSVEQQPVYLILKTVVSIVELDATAYDRGETPRLSGIEQRTSRLALEFSAFNESQGKILTSFIEQARMRALAITVEAQFPPMDKPSDLAEACTEASLLGTDHRETMRVRVALPVRIETSTAAAGRLSGLVINFSRGGVCLLAEPFLKMTEEVLTLHFSSIGTHNQPMLQQPDAILTGRMVYLAPDSTVPSELTPAPSQPRQRIGIRFFQPAPLVEREVNRVLAQHIGSSLNIAAPDSHSFIVSDRWECRNTRGQVIAVTADHARHQVSPDAPIIIVIPGFGSTQTDFVSLSFHLAVNHLRVLRYDHSNHVGQSEGSVLHFTLSSMQADLQSVLDLVHTTWPTAPVTLLSEDIAARVTVKVLAQSRATDRLFLLNPVLDLETALSTITHADVVGTYRQGRRWGVVNLWGLNVDFDKFVDDAITGQYVDVASLSTDLAQLVTPPMTLASPGKNRSIENIFGPQRVPVRAMETALSVVSLPDDLSGESRDGERRVEAFETIMKMISTPMIDGHPSAQRQEPNIHDVSQQRQLEHERIRIRYHISQATRSALWGAHLAHLSQLEHLPDYSAMTNDLYRRLLPLEPGMTVLDIGCGQRNFVRLMLTNQAYRSAHHSRQATVPLRYVGLDQSAESLRLAEQHLHTFAKELPGTLRAAVPTAQLMATSWMRTDWDAPLPFADGSIERILCHLSLSFTSSPLHCLRQMLRVLHPNGTSLVTCLQPHTDLSMLFRRHQLAEGHDGFGSPAQIVLHYLGRLREAIRHGLLHIYERDELTRLLTHAGAGSIQLFPILDGQLLLAVVRKTKSTG</sequence>
<dbReference type="InterPro" id="IPR011006">
    <property type="entry name" value="CheY-like_superfamily"/>
</dbReference>
<dbReference type="SUPFAM" id="SSF53335">
    <property type="entry name" value="S-adenosyl-L-methionine-dependent methyltransferases"/>
    <property type="match status" value="1"/>
</dbReference>
<evidence type="ECO:0000256" key="4">
    <source>
        <dbReference type="ARBA" id="ARBA00023315"/>
    </source>
</evidence>
<dbReference type="Proteomes" id="UP000198736">
    <property type="component" value="Unassembled WGS sequence"/>
</dbReference>
<evidence type="ECO:0008006" key="9">
    <source>
        <dbReference type="Google" id="ProtNLM"/>
    </source>
</evidence>
<keyword evidence="4" id="KW-0012">Acyltransferase</keyword>
<name>A0A0S4LPQ1_9BACT</name>
<dbReference type="EMBL" id="CZPZ01000031">
    <property type="protein sequence ID" value="CUS37988.1"/>
    <property type="molecule type" value="Genomic_DNA"/>
</dbReference>
<dbReference type="PANTHER" id="PTHR44757">
    <property type="entry name" value="DIGUANYLATE CYCLASE DGCP"/>
    <property type="match status" value="1"/>
</dbReference>
<feature type="domain" description="PAS" evidence="5">
    <location>
        <begin position="138"/>
        <end position="198"/>
    </location>
</feature>
<dbReference type="Gene3D" id="3.40.50.1820">
    <property type="entry name" value="alpha/beta hydrolase"/>
    <property type="match status" value="1"/>
</dbReference>